<dbReference type="SUPFAM" id="SSF52413">
    <property type="entry name" value="UDP-glucose/GDP-mannose dehydrogenase C-terminal domain"/>
    <property type="match status" value="1"/>
</dbReference>
<dbReference type="InterPro" id="IPR036220">
    <property type="entry name" value="UDP-Glc/GDP-Man_DH_C_sf"/>
</dbReference>
<dbReference type="EC" id="1.1.1.22" evidence="3 7"/>
<dbReference type="PANTHER" id="PTHR43750:SF3">
    <property type="entry name" value="UDP-GLUCOSE 6-DEHYDROGENASE TUAD"/>
    <property type="match status" value="1"/>
</dbReference>
<dbReference type="Gene3D" id="1.20.5.100">
    <property type="entry name" value="Cytochrome c1, transmembrane anchor, C-terminal"/>
    <property type="match status" value="1"/>
</dbReference>
<dbReference type="Proteomes" id="UP001596267">
    <property type="component" value="Unassembled WGS sequence"/>
</dbReference>
<dbReference type="Pfam" id="PF00984">
    <property type="entry name" value="UDPG_MGDP_dh"/>
    <property type="match status" value="1"/>
</dbReference>
<dbReference type="SUPFAM" id="SSF51735">
    <property type="entry name" value="NAD(P)-binding Rossmann-fold domains"/>
    <property type="match status" value="1"/>
</dbReference>
<evidence type="ECO:0000256" key="3">
    <source>
        <dbReference type="ARBA" id="ARBA00012954"/>
    </source>
</evidence>
<proteinExistence type="inferred from homology"/>
<dbReference type="GO" id="GO:0016491">
    <property type="term" value="F:oxidoreductase activity"/>
    <property type="evidence" value="ECO:0007669"/>
    <property type="project" value="UniProtKB-KW"/>
</dbReference>
<dbReference type="InterPro" id="IPR008927">
    <property type="entry name" value="6-PGluconate_DH-like_C_sf"/>
</dbReference>
<dbReference type="InterPro" id="IPR036291">
    <property type="entry name" value="NAD(P)-bd_dom_sf"/>
</dbReference>
<dbReference type="PANTHER" id="PTHR43750">
    <property type="entry name" value="UDP-GLUCOSE 6-DEHYDROGENASE TUAD"/>
    <property type="match status" value="1"/>
</dbReference>
<dbReference type="SUPFAM" id="SSF48179">
    <property type="entry name" value="6-phosphogluconate dehydrogenase C-terminal domain-like"/>
    <property type="match status" value="1"/>
</dbReference>
<dbReference type="PIRSF" id="PIRSF000124">
    <property type="entry name" value="UDPglc_GDPman_dh"/>
    <property type="match status" value="1"/>
</dbReference>
<organism evidence="9 10">
    <name type="scientific">Sporolactobacillus kofuensis</name>
    <dbReference type="NCBI Taxonomy" id="269672"/>
    <lineage>
        <taxon>Bacteria</taxon>
        <taxon>Bacillati</taxon>
        <taxon>Bacillota</taxon>
        <taxon>Bacilli</taxon>
        <taxon>Bacillales</taxon>
        <taxon>Sporolactobacillaceae</taxon>
        <taxon>Sporolactobacillus</taxon>
    </lineage>
</organism>
<dbReference type="Gene3D" id="3.40.50.720">
    <property type="entry name" value="NAD(P)-binding Rossmann-like Domain"/>
    <property type="match status" value="2"/>
</dbReference>
<name>A0ABW1WCD5_9BACL</name>
<evidence type="ECO:0000259" key="8">
    <source>
        <dbReference type="SMART" id="SM00984"/>
    </source>
</evidence>
<reference evidence="10" key="1">
    <citation type="journal article" date="2019" name="Int. J. Syst. Evol. Microbiol.">
        <title>The Global Catalogue of Microorganisms (GCM) 10K type strain sequencing project: providing services to taxonomists for standard genome sequencing and annotation.</title>
        <authorList>
            <consortium name="The Broad Institute Genomics Platform"/>
            <consortium name="The Broad Institute Genome Sequencing Center for Infectious Disease"/>
            <person name="Wu L."/>
            <person name="Ma J."/>
        </authorList>
    </citation>
    <scope>NUCLEOTIDE SEQUENCE [LARGE SCALE GENOMIC DNA]</scope>
    <source>
        <strain evidence="10">CCUG 42001</strain>
    </source>
</reference>
<dbReference type="SMART" id="SM00984">
    <property type="entry name" value="UDPG_MGDP_dh_C"/>
    <property type="match status" value="1"/>
</dbReference>
<keyword evidence="10" id="KW-1185">Reference proteome</keyword>
<keyword evidence="5 7" id="KW-0520">NAD</keyword>
<evidence type="ECO:0000256" key="1">
    <source>
        <dbReference type="ARBA" id="ARBA00004701"/>
    </source>
</evidence>
<dbReference type="RefSeq" id="WP_253053134.1">
    <property type="nucleotide sequence ID" value="NZ_JAMXWN010000003.1"/>
</dbReference>
<keyword evidence="4 7" id="KW-0560">Oxidoreductase</keyword>
<sequence>MDICVIGAGYVGLTSAAVLADLGHSVSCLDTNREKIKSLTSGEVPIFEPGLEELIRRNRSRLTFDVPTHERIKSAPVILIAVGTPSSPTGQADLTYVSSVIDLIAESLTTYKTIITKSTVPPGTNDWIHQTLVQKGVDPKLFTIVSNPEFLREGTAIKDMVDADKIVVGKQKDDQQSLAIMEEIYQKINAPFIVTTLSGAEMIKYTSNAFLATKISFINEIARICDQYDVNVEDVVKGISTDPRISPHFLNAGIGYGGSCFPKDVRSLVHSSLKKNVKPTLLQAVQSVNQTQVDLYLDKLLTVLPDLSGKKITVLGIAFKPNTDDTRYSPAVALIQKLSALGCIVHSYDPQAHLPVPQKESVTQDRTVQESVEDADCVVIATEWDEFLNLNWQDLKKWMNGDLILDARNCLDPTVIRQHGLRYLGVAKS</sequence>
<dbReference type="Pfam" id="PF03720">
    <property type="entry name" value="UDPG_MGDP_dh_C"/>
    <property type="match status" value="1"/>
</dbReference>
<evidence type="ECO:0000313" key="9">
    <source>
        <dbReference type="EMBL" id="MFC6386031.1"/>
    </source>
</evidence>
<gene>
    <name evidence="9" type="ORF">ACFP7A_05410</name>
</gene>
<protein>
    <recommendedName>
        <fullName evidence="3 7">UDP-glucose 6-dehydrogenase</fullName>
        <ecNumber evidence="3 7">1.1.1.22</ecNumber>
    </recommendedName>
</protein>
<evidence type="ECO:0000256" key="2">
    <source>
        <dbReference type="ARBA" id="ARBA00006601"/>
    </source>
</evidence>
<comment type="pathway">
    <text evidence="1">Nucleotide-sugar biosynthesis; UDP-alpha-D-glucuronate biosynthesis; UDP-alpha-D-glucuronate from UDP-alpha-D-glucose: step 1/1.</text>
</comment>
<dbReference type="InterPro" id="IPR001732">
    <property type="entry name" value="UDP-Glc/GDP-Man_DH_N"/>
</dbReference>
<dbReference type="Pfam" id="PF03721">
    <property type="entry name" value="UDPG_MGDP_dh_N"/>
    <property type="match status" value="1"/>
</dbReference>
<comment type="catalytic activity">
    <reaction evidence="6 7">
        <text>UDP-alpha-D-glucose + 2 NAD(+) + H2O = UDP-alpha-D-glucuronate + 2 NADH + 3 H(+)</text>
        <dbReference type="Rhea" id="RHEA:23596"/>
        <dbReference type="ChEBI" id="CHEBI:15377"/>
        <dbReference type="ChEBI" id="CHEBI:15378"/>
        <dbReference type="ChEBI" id="CHEBI:57540"/>
        <dbReference type="ChEBI" id="CHEBI:57945"/>
        <dbReference type="ChEBI" id="CHEBI:58052"/>
        <dbReference type="ChEBI" id="CHEBI:58885"/>
        <dbReference type="EC" id="1.1.1.22"/>
    </reaction>
</comment>
<dbReference type="EMBL" id="JBHSTQ010000004">
    <property type="protein sequence ID" value="MFC6386031.1"/>
    <property type="molecule type" value="Genomic_DNA"/>
</dbReference>
<dbReference type="NCBIfam" id="TIGR03026">
    <property type="entry name" value="NDP-sugDHase"/>
    <property type="match status" value="1"/>
</dbReference>
<comment type="similarity">
    <text evidence="2 7">Belongs to the UDP-glucose/GDP-mannose dehydrogenase family.</text>
</comment>
<evidence type="ECO:0000313" key="10">
    <source>
        <dbReference type="Proteomes" id="UP001596267"/>
    </source>
</evidence>
<evidence type="ECO:0000256" key="4">
    <source>
        <dbReference type="ARBA" id="ARBA00023002"/>
    </source>
</evidence>
<evidence type="ECO:0000256" key="7">
    <source>
        <dbReference type="PIRNR" id="PIRNR000124"/>
    </source>
</evidence>
<dbReference type="InterPro" id="IPR014026">
    <property type="entry name" value="UDP-Glc/GDP-Man_DH_dimer"/>
</dbReference>
<dbReference type="InterPro" id="IPR017476">
    <property type="entry name" value="UDP-Glc/GDP-Man"/>
</dbReference>
<dbReference type="InterPro" id="IPR028357">
    <property type="entry name" value="UDPglc_DH_bac"/>
</dbReference>
<feature type="domain" description="UDP-glucose/GDP-mannose dehydrogenase C-terminal" evidence="8">
    <location>
        <begin position="313"/>
        <end position="413"/>
    </location>
</feature>
<accession>A0ABW1WCD5</accession>
<comment type="caution">
    <text evidence="9">The sequence shown here is derived from an EMBL/GenBank/DDBJ whole genome shotgun (WGS) entry which is preliminary data.</text>
</comment>
<evidence type="ECO:0000256" key="5">
    <source>
        <dbReference type="ARBA" id="ARBA00023027"/>
    </source>
</evidence>
<dbReference type="InterPro" id="IPR014027">
    <property type="entry name" value="UDP-Glc/GDP-Man_DH_C"/>
</dbReference>
<dbReference type="PIRSF" id="PIRSF500134">
    <property type="entry name" value="UDPglc_DH_bac"/>
    <property type="match status" value="1"/>
</dbReference>
<evidence type="ECO:0000256" key="6">
    <source>
        <dbReference type="ARBA" id="ARBA00047473"/>
    </source>
</evidence>